<dbReference type="EMBL" id="BMAO01032444">
    <property type="protein sequence ID" value="GFQ82200.1"/>
    <property type="molecule type" value="Genomic_DNA"/>
</dbReference>
<sequence>MSTYSTVVSGGTSGTWSNCRNIHLTVDLKHKHLAGHCPVEGSASTNRASKRMTHRAQLRGRLGERIFHGSSCAERTRPTARYPRNE</sequence>
<dbReference type="OrthoDB" id="10425682at2759"/>
<protein>
    <submittedName>
        <fullName evidence="1">Uncharacterized protein</fullName>
    </submittedName>
</protein>
<evidence type="ECO:0000313" key="2">
    <source>
        <dbReference type="Proteomes" id="UP000887116"/>
    </source>
</evidence>
<reference evidence="1" key="1">
    <citation type="submission" date="2020-07" db="EMBL/GenBank/DDBJ databases">
        <title>Multicomponent nature underlies the extraordinary mechanical properties of spider dragline silk.</title>
        <authorList>
            <person name="Kono N."/>
            <person name="Nakamura H."/>
            <person name="Mori M."/>
            <person name="Yoshida Y."/>
            <person name="Ohtoshi R."/>
            <person name="Malay A.D."/>
            <person name="Moran D.A.P."/>
            <person name="Tomita M."/>
            <person name="Numata K."/>
            <person name="Arakawa K."/>
        </authorList>
    </citation>
    <scope>NUCLEOTIDE SEQUENCE</scope>
</reference>
<accession>A0A8X6IS81</accession>
<organism evidence="1 2">
    <name type="scientific">Trichonephila clavata</name>
    <name type="common">Joro spider</name>
    <name type="synonym">Nephila clavata</name>
    <dbReference type="NCBI Taxonomy" id="2740835"/>
    <lineage>
        <taxon>Eukaryota</taxon>
        <taxon>Metazoa</taxon>
        <taxon>Ecdysozoa</taxon>
        <taxon>Arthropoda</taxon>
        <taxon>Chelicerata</taxon>
        <taxon>Arachnida</taxon>
        <taxon>Araneae</taxon>
        <taxon>Araneomorphae</taxon>
        <taxon>Entelegynae</taxon>
        <taxon>Araneoidea</taxon>
        <taxon>Nephilidae</taxon>
        <taxon>Trichonephila</taxon>
    </lineage>
</organism>
<proteinExistence type="predicted"/>
<gene>
    <name evidence="1" type="ORF">TNCT_328531</name>
</gene>
<name>A0A8X6IS81_TRICU</name>
<comment type="caution">
    <text evidence="1">The sequence shown here is derived from an EMBL/GenBank/DDBJ whole genome shotgun (WGS) entry which is preliminary data.</text>
</comment>
<dbReference type="AlphaFoldDB" id="A0A8X6IS81"/>
<evidence type="ECO:0000313" key="1">
    <source>
        <dbReference type="EMBL" id="GFQ82200.1"/>
    </source>
</evidence>
<dbReference type="Proteomes" id="UP000887116">
    <property type="component" value="Unassembled WGS sequence"/>
</dbReference>
<keyword evidence="2" id="KW-1185">Reference proteome</keyword>